<evidence type="ECO:0000256" key="2">
    <source>
        <dbReference type="SAM" id="MobiDB-lite"/>
    </source>
</evidence>
<evidence type="ECO:0000313" key="4">
    <source>
        <dbReference type="Proteomes" id="UP000265619"/>
    </source>
</evidence>
<evidence type="ECO:0000256" key="1">
    <source>
        <dbReference type="ARBA" id="ARBA00006987"/>
    </source>
</evidence>
<reference evidence="3 4" key="1">
    <citation type="submission" date="2018-09" db="EMBL/GenBank/DDBJ databases">
        <title>Acidovorax cavernicola nov. sp. isolated from Gruta de las Maravillas (Aracena, Spain).</title>
        <authorList>
            <person name="Jurado V."/>
            <person name="Gutierrez-Patricio S."/>
            <person name="Gonzalez-Pimentel J.L."/>
            <person name="Miller A.Z."/>
            <person name="Laiz L."/>
            <person name="Saiz-Jimenez C."/>
        </authorList>
    </citation>
    <scope>NUCLEOTIDE SEQUENCE [LARGE SCALE GENOMIC DNA]</scope>
    <source>
        <strain evidence="3 4">1011MAR4D40.2</strain>
    </source>
</reference>
<dbReference type="Gene3D" id="3.40.190.10">
    <property type="entry name" value="Periplasmic binding protein-like II"/>
    <property type="match status" value="1"/>
</dbReference>
<dbReference type="PANTHER" id="PTHR42928">
    <property type="entry name" value="TRICARBOXYLATE-BINDING PROTEIN"/>
    <property type="match status" value="1"/>
</dbReference>
<gene>
    <name evidence="3" type="ORF">D3H34_05135</name>
</gene>
<dbReference type="EMBL" id="QXMN01000003">
    <property type="protein sequence ID" value="RIX84098.1"/>
    <property type="molecule type" value="Genomic_DNA"/>
</dbReference>
<comment type="similarity">
    <text evidence="1">Belongs to the UPF0065 (bug) family.</text>
</comment>
<organism evidence="3 4">
    <name type="scientific">Acidovorax cavernicola</name>
    <dbReference type="NCBI Taxonomy" id="1675792"/>
    <lineage>
        <taxon>Bacteria</taxon>
        <taxon>Pseudomonadati</taxon>
        <taxon>Pseudomonadota</taxon>
        <taxon>Betaproteobacteria</taxon>
        <taxon>Burkholderiales</taxon>
        <taxon>Comamonadaceae</taxon>
        <taxon>Acidovorax</taxon>
    </lineage>
</organism>
<proteinExistence type="inferred from homology"/>
<protein>
    <submittedName>
        <fullName evidence="3">Tripartite tricarboxylate transporter substrate binding protein</fullName>
    </submittedName>
</protein>
<sequence>MPPIATASTCACGARTATACRSAPASPSSACRPDTTDTQNKSNGDKTDMHSKLTRRHALALTAALATGSTFAQPAAWPDKPIRLIVPYAAGGGTDVFARIVAEGLGKRLGQSVIVDNRPGGNGQIGITAVQRAPADGYTVLFSLTSIIQNPLLYPNPGFDPFKDFVPVSEAGRLPIVFTVSNKLGVDTLDGFVKLARAAPGKYSYGSYGNGSSAHLYAEVLQDAAGIKLLHVPYKGEAPAITDLLGGTVDAVFVSAKGVGPHVAAGKAKSVAVVGTARAPLANSVPTFKEQGFAGMESVGWFGVYLPAGTPQPIAQRLSSEIAQVVQSPEQAARIDGLGVIPVGSTPAQLTATMRADHERWKQVIQAKNIRLD</sequence>
<dbReference type="Pfam" id="PF03401">
    <property type="entry name" value="TctC"/>
    <property type="match status" value="1"/>
</dbReference>
<dbReference type="Proteomes" id="UP000265619">
    <property type="component" value="Unassembled WGS sequence"/>
</dbReference>
<dbReference type="OrthoDB" id="8678477at2"/>
<keyword evidence="4" id="KW-1185">Reference proteome</keyword>
<dbReference type="CDD" id="cd07012">
    <property type="entry name" value="PBP2_Bug_TTT"/>
    <property type="match status" value="1"/>
</dbReference>
<evidence type="ECO:0000313" key="3">
    <source>
        <dbReference type="EMBL" id="RIX84098.1"/>
    </source>
</evidence>
<feature type="region of interest" description="Disordered" evidence="2">
    <location>
        <begin position="21"/>
        <end position="51"/>
    </location>
</feature>
<dbReference type="AlphaFoldDB" id="A0A9X8GX87"/>
<name>A0A9X8GX87_9BURK</name>
<dbReference type="InterPro" id="IPR005064">
    <property type="entry name" value="BUG"/>
</dbReference>
<feature type="compositionally biased region" description="Low complexity" evidence="2">
    <location>
        <begin position="21"/>
        <end position="33"/>
    </location>
</feature>
<dbReference type="PIRSF" id="PIRSF017082">
    <property type="entry name" value="YflP"/>
    <property type="match status" value="1"/>
</dbReference>
<accession>A0A9X8GX87</accession>
<dbReference type="PANTHER" id="PTHR42928:SF5">
    <property type="entry name" value="BLR1237 PROTEIN"/>
    <property type="match status" value="1"/>
</dbReference>
<dbReference type="InterPro" id="IPR042100">
    <property type="entry name" value="Bug_dom1"/>
</dbReference>
<dbReference type="SUPFAM" id="SSF53850">
    <property type="entry name" value="Periplasmic binding protein-like II"/>
    <property type="match status" value="1"/>
</dbReference>
<dbReference type="Gene3D" id="3.40.190.150">
    <property type="entry name" value="Bordetella uptake gene, domain 1"/>
    <property type="match status" value="1"/>
</dbReference>
<comment type="caution">
    <text evidence="3">The sequence shown here is derived from an EMBL/GenBank/DDBJ whole genome shotgun (WGS) entry which is preliminary data.</text>
</comment>